<evidence type="ECO:0000256" key="3">
    <source>
        <dbReference type="ARBA" id="ARBA00022692"/>
    </source>
</evidence>
<dbReference type="GO" id="GO:0016020">
    <property type="term" value="C:membrane"/>
    <property type="evidence" value="ECO:0007669"/>
    <property type="project" value="UniProtKB-SubCell"/>
</dbReference>
<dbReference type="Gene3D" id="1.50.40.10">
    <property type="entry name" value="Mitochondrial carrier domain"/>
    <property type="match status" value="1"/>
</dbReference>
<keyword evidence="3 6" id="KW-0812">Transmembrane</keyword>
<dbReference type="InterPro" id="IPR002067">
    <property type="entry name" value="MCP"/>
</dbReference>
<evidence type="ECO:0000256" key="1">
    <source>
        <dbReference type="ARBA" id="ARBA00004141"/>
    </source>
</evidence>
<evidence type="ECO:0000313" key="9">
    <source>
        <dbReference type="EMBL" id="CAJ1409561.1"/>
    </source>
</evidence>
<dbReference type="AlphaFoldDB" id="A0AA36JQY2"/>
<dbReference type="PROSITE" id="PS50920">
    <property type="entry name" value="SOLCAR"/>
    <property type="match status" value="1"/>
</dbReference>
<feature type="region of interest" description="Disordered" evidence="8">
    <location>
        <begin position="143"/>
        <end position="213"/>
    </location>
</feature>
<evidence type="ECO:0000256" key="4">
    <source>
        <dbReference type="ARBA" id="ARBA00022737"/>
    </source>
</evidence>
<keyword evidence="10" id="KW-1185">Reference proteome</keyword>
<keyword evidence="4" id="KW-0677">Repeat</keyword>
<comment type="similarity">
    <text evidence="7">Belongs to the mitochondrial carrier (TC 2.A.29) family.</text>
</comment>
<reference evidence="9" key="1">
    <citation type="submission" date="2023-08" db="EMBL/GenBank/DDBJ databases">
        <authorList>
            <person name="Chen Y."/>
            <person name="Shah S."/>
            <person name="Dougan E. K."/>
            <person name="Thang M."/>
            <person name="Chan C."/>
        </authorList>
    </citation>
    <scope>NUCLEOTIDE SEQUENCE</scope>
</reference>
<dbReference type="PRINTS" id="PR00926">
    <property type="entry name" value="MITOCARRIER"/>
</dbReference>
<feature type="repeat" description="Solcar" evidence="6">
    <location>
        <begin position="5"/>
        <end position="95"/>
    </location>
</feature>
<name>A0AA36JQY2_9DINO</name>
<dbReference type="Proteomes" id="UP001178507">
    <property type="component" value="Unassembled WGS sequence"/>
</dbReference>
<dbReference type="InterPro" id="IPR023395">
    <property type="entry name" value="MCP_dom_sf"/>
</dbReference>
<dbReference type="PANTHER" id="PTHR24089">
    <property type="entry name" value="SOLUTE CARRIER FAMILY 25"/>
    <property type="match status" value="1"/>
</dbReference>
<dbReference type="SUPFAM" id="SSF103506">
    <property type="entry name" value="Mitochondrial carrier"/>
    <property type="match status" value="1"/>
</dbReference>
<dbReference type="GO" id="GO:0055085">
    <property type="term" value="P:transmembrane transport"/>
    <property type="evidence" value="ECO:0007669"/>
    <property type="project" value="InterPro"/>
</dbReference>
<dbReference type="EMBL" id="CAUJNA010003773">
    <property type="protein sequence ID" value="CAJ1409561.1"/>
    <property type="molecule type" value="Genomic_DNA"/>
</dbReference>
<evidence type="ECO:0000256" key="2">
    <source>
        <dbReference type="ARBA" id="ARBA00022448"/>
    </source>
</evidence>
<gene>
    <name evidence="9" type="ORF">EVOR1521_LOCUS30632</name>
</gene>
<keyword evidence="5 6" id="KW-0472">Membrane</keyword>
<evidence type="ECO:0000256" key="8">
    <source>
        <dbReference type="SAM" id="MobiDB-lite"/>
    </source>
</evidence>
<protein>
    <submittedName>
        <fullName evidence="9">Uncharacterized protein</fullName>
    </submittedName>
</protein>
<comment type="caution">
    <text evidence="9">The sequence shown here is derived from an EMBL/GenBank/DDBJ whole genome shotgun (WGS) entry which is preliminary data.</text>
</comment>
<evidence type="ECO:0000256" key="7">
    <source>
        <dbReference type="RuleBase" id="RU000488"/>
    </source>
</evidence>
<evidence type="ECO:0000313" key="10">
    <source>
        <dbReference type="Proteomes" id="UP001178507"/>
    </source>
</evidence>
<proteinExistence type="inferred from homology"/>
<evidence type="ECO:0000256" key="6">
    <source>
        <dbReference type="PROSITE-ProRule" id="PRU00282"/>
    </source>
</evidence>
<keyword evidence="2 7" id="KW-0813">Transport</keyword>
<dbReference type="Pfam" id="PF00153">
    <property type="entry name" value="Mito_carr"/>
    <property type="match status" value="2"/>
</dbReference>
<organism evidence="9 10">
    <name type="scientific">Effrenium voratum</name>
    <dbReference type="NCBI Taxonomy" id="2562239"/>
    <lineage>
        <taxon>Eukaryota</taxon>
        <taxon>Sar</taxon>
        <taxon>Alveolata</taxon>
        <taxon>Dinophyceae</taxon>
        <taxon>Suessiales</taxon>
        <taxon>Symbiodiniaceae</taxon>
        <taxon>Effrenium</taxon>
    </lineage>
</organism>
<sequence>MGEWRRTGEHFVCGGVAGMVARTVIAPVERIKIIYQINSKSAGEGWLRIIRKVVDESGGGVRSVTAFWRGNSIAVIRVFPYLGVQLASNELFRRQLKQLGGGISPEVQKFLAGGGAGMTAVMCTYPLDLARARMALLMEQGAKEMPPGAKGSRLVGLSPNGGHKLAVHVPPKKKHPKCRSPPISPGLPNQPFSSTGSEPPASGASGIPRRELI</sequence>
<accession>A0AA36JQY2</accession>
<dbReference type="InterPro" id="IPR018108">
    <property type="entry name" value="MCP_transmembrane"/>
</dbReference>
<evidence type="ECO:0000256" key="5">
    <source>
        <dbReference type="ARBA" id="ARBA00023136"/>
    </source>
</evidence>
<comment type="subcellular location">
    <subcellularLocation>
        <location evidence="1">Membrane</location>
        <topology evidence="1">Multi-pass membrane protein</topology>
    </subcellularLocation>
</comment>